<dbReference type="AlphaFoldDB" id="A0A179D317"/>
<dbReference type="RefSeq" id="WP_153303799.1">
    <property type="nucleotide sequence ID" value="NZ_LWLG01000010.1"/>
</dbReference>
<gene>
    <name evidence="1" type="ORF">TDIS_1379</name>
</gene>
<dbReference type="Proteomes" id="UP000078390">
    <property type="component" value="Unassembled WGS sequence"/>
</dbReference>
<accession>A0A179D317</accession>
<sequence length="94" mass="11025">MPSLREWLLRCKEDLAQKDLDRLLEDFRHFQALPLKGLSLEEARECAALLEELLLEAEALKADYETGLSGLSEIRERLHTFFQQLRYLLLSHNL</sequence>
<reference evidence="1 2" key="1">
    <citation type="submission" date="2016-04" db="EMBL/GenBank/DDBJ databases">
        <title>Genome analysis of Thermosulfurimonas dismutans, the first thermophilic sulfur-disproportionating bacterium of the phylum Thermodesulfobacteria.</title>
        <authorList>
            <person name="Mardanov A.V."/>
            <person name="Beletsky A.V."/>
            <person name="Kadnikov V.V."/>
            <person name="Slobodkin A.I."/>
            <person name="Ravin N.V."/>
        </authorList>
    </citation>
    <scope>NUCLEOTIDE SEQUENCE [LARGE SCALE GENOMIC DNA]</scope>
    <source>
        <strain evidence="1 2">S95</strain>
    </source>
</reference>
<name>A0A179D317_9BACT</name>
<protein>
    <submittedName>
        <fullName evidence="1">Uncharacterized protein</fullName>
    </submittedName>
</protein>
<keyword evidence="2" id="KW-1185">Reference proteome</keyword>
<comment type="caution">
    <text evidence="1">The sequence shown here is derived from an EMBL/GenBank/DDBJ whole genome shotgun (WGS) entry which is preliminary data.</text>
</comment>
<dbReference type="PATRIC" id="fig|999894.6.peg.1377"/>
<proteinExistence type="predicted"/>
<evidence type="ECO:0000313" key="2">
    <source>
        <dbReference type="Proteomes" id="UP000078390"/>
    </source>
</evidence>
<evidence type="ECO:0000313" key="1">
    <source>
        <dbReference type="EMBL" id="OAQ20470.1"/>
    </source>
</evidence>
<dbReference type="EMBL" id="LWLG01000010">
    <property type="protein sequence ID" value="OAQ20470.1"/>
    <property type="molecule type" value="Genomic_DNA"/>
</dbReference>
<organism evidence="1 2">
    <name type="scientific">Thermosulfurimonas dismutans</name>
    <dbReference type="NCBI Taxonomy" id="999894"/>
    <lineage>
        <taxon>Bacteria</taxon>
        <taxon>Pseudomonadati</taxon>
        <taxon>Thermodesulfobacteriota</taxon>
        <taxon>Thermodesulfobacteria</taxon>
        <taxon>Thermodesulfobacteriales</taxon>
        <taxon>Thermodesulfobacteriaceae</taxon>
        <taxon>Thermosulfurimonas</taxon>
    </lineage>
</organism>
<dbReference type="STRING" id="999894.TDIS_1379"/>